<dbReference type="InterPro" id="IPR044527">
    <property type="entry name" value="NrtA/CpmA_ABC-bd_dom"/>
</dbReference>
<evidence type="ECO:0000313" key="10">
    <source>
        <dbReference type="Proteomes" id="UP000295124"/>
    </source>
</evidence>
<evidence type="ECO:0000256" key="4">
    <source>
        <dbReference type="ARBA" id="ARBA00022448"/>
    </source>
</evidence>
<dbReference type="Pfam" id="PF13379">
    <property type="entry name" value="NMT1_2"/>
    <property type="match status" value="1"/>
</dbReference>
<dbReference type="GO" id="GO:0005886">
    <property type="term" value="C:plasma membrane"/>
    <property type="evidence" value="ECO:0007669"/>
    <property type="project" value="UniProtKB-SubCell"/>
</dbReference>
<evidence type="ECO:0000256" key="6">
    <source>
        <dbReference type="ARBA" id="ARBA00022519"/>
    </source>
</evidence>
<keyword evidence="5" id="KW-1003">Cell membrane</keyword>
<protein>
    <submittedName>
        <fullName evidence="9">ABC transporter substrate-binding protein</fullName>
    </submittedName>
</protein>
<evidence type="ECO:0000313" key="9">
    <source>
        <dbReference type="EMBL" id="TDD53046.1"/>
    </source>
</evidence>
<dbReference type="PANTHER" id="PTHR30024">
    <property type="entry name" value="ALIPHATIC SULFONATES-BINDING PROTEIN-RELATED"/>
    <property type="match status" value="1"/>
</dbReference>
<evidence type="ECO:0000256" key="5">
    <source>
        <dbReference type="ARBA" id="ARBA00022475"/>
    </source>
</evidence>
<evidence type="ECO:0000256" key="7">
    <source>
        <dbReference type="ARBA" id="ARBA00022729"/>
    </source>
</evidence>
<dbReference type="NCBIfam" id="TIGR01728">
    <property type="entry name" value="SsuA_fam"/>
    <property type="match status" value="1"/>
</dbReference>
<sequence length="397" mass="41617">MSTCSASPLRPVDLRRCTQLHARPWPFPAARIHRRSPVRISSFRPARRRLLAASAVALSLAVVAAGCSRAEGKDTPVAATGKGPATELRLGYFPNVTHAAALVGLDQNLFTKDLGSTKLVPTKFNAGPEAVGALLGGSLDASFIGSGPAINAFAKSNGEAVRLIAGATSGGAQLVVKPGINKPEDLIGKRVVTPQLGNTQDVSLKKWLAEKGLTGKVTVTNLENAQTLDAFKEGKVDAAWLPEPWSSRLVLDAGAKVLLDEKTIWPDGKFPTTVLIVRTQFLQEHPETVKALLSGLVASIDFANKDQAAAKTAVNKQLKELTGKSLKPAVIDRAFSNIEITADPISATFPQLAKDQVAAGIAKEAPKVSGFADLGPLNDVLAKAGKPTVDAAGLDTK</sequence>
<dbReference type="EMBL" id="SMKX01000103">
    <property type="protein sequence ID" value="TDD53046.1"/>
    <property type="molecule type" value="Genomic_DNA"/>
</dbReference>
<dbReference type="CDD" id="cd13553">
    <property type="entry name" value="PBP2_NrtA_CpmA_like"/>
    <property type="match status" value="1"/>
</dbReference>
<proteinExistence type="inferred from homology"/>
<reference evidence="9 10" key="1">
    <citation type="submission" date="2019-03" db="EMBL/GenBank/DDBJ databases">
        <title>Draft genome sequences of novel Actinobacteria.</title>
        <authorList>
            <person name="Sahin N."/>
            <person name="Ay H."/>
            <person name="Saygin H."/>
        </authorList>
    </citation>
    <scope>NUCLEOTIDE SEQUENCE [LARGE SCALE GENOMIC DNA]</scope>
    <source>
        <strain evidence="9 10">JCM 13523</strain>
    </source>
</reference>
<comment type="caution">
    <text evidence="9">The sequence shown here is derived from an EMBL/GenBank/DDBJ whole genome shotgun (WGS) entry which is preliminary data.</text>
</comment>
<keyword evidence="7" id="KW-0732">Signal</keyword>
<comment type="similarity">
    <text evidence="3">Belongs to the bacterial solute-binding protein SsuA/TauA family.</text>
</comment>
<dbReference type="GO" id="GO:0042626">
    <property type="term" value="F:ATPase-coupled transmembrane transporter activity"/>
    <property type="evidence" value="ECO:0007669"/>
    <property type="project" value="InterPro"/>
</dbReference>
<keyword evidence="4" id="KW-0813">Transport</keyword>
<dbReference type="Proteomes" id="UP000295124">
    <property type="component" value="Unassembled WGS sequence"/>
</dbReference>
<dbReference type="Gene3D" id="3.40.190.10">
    <property type="entry name" value="Periplasmic binding protein-like II"/>
    <property type="match status" value="2"/>
</dbReference>
<keyword evidence="10" id="KW-1185">Reference proteome</keyword>
<dbReference type="OrthoDB" id="506341at2"/>
<evidence type="ECO:0000256" key="3">
    <source>
        <dbReference type="ARBA" id="ARBA00010742"/>
    </source>
</evidence>
<organism evidence="9 10">
    <name type="scientific">Kribbella antibiotica</name>
    <dbReference type="NCBI Taxonomy" id="190195"/>
    <lineage>
        <taxon>Bacteria</taxon>
        <taxon>Bacillati</taxon>
        <taxon>Actinomycetota</taxon>
        <taxon>Actinomycetes</taxon>
        <taxon>Propionibacteriales</taxon>
        <taxon>Kribbellaceae</taxon>
        <taxon>Kribbella</taxon>
    </lineage>
</organism>
<dbReference type="SUPFAM" id="SSF53850">
    <property type="entry name" value="Periplasmic binding protein-like II"/>
    <property type="match status" value="1"/>
</dbReference>
<dbReference type="InterPro" id="IPR010067">
    <property type="entry name" value="ABC_SsuA_sub-bd"/>
</dbReference>
<gene>
    <name evidence="9" type="ORF">E1263_28510</name>
</gene>
<comment type="subcellular location">
    <subcellularLocation>
        <location evidence="2">Cell inner membrane</location>
    </subcellularLocation>
    <subcellularLocation>
        <location evidence="1">Periplasm</location>
    </subcellularLocation>
</comment>
<dbReference type="AlphaFoldDB" id="A0A4R4Z583"/>
<keyword evidence="8" id="KW-0472">Membrane</keyword>
<keyword evidence="6" id="KW-0997">Cell inner membrane</keyword>
<evidence type="ECO:0000256" key="8">
    <source>
        <dbReference type="ARBA" id="ARBA00023136"/>
    </source>
</evidence>
<accession>A0A4R4Z583</accession>
<evidence type="ECO:0000256" key="1">
    <source>
        <dbReference type="ARBA" id="ARBA00004418"/>
    </source>
</evidence>
<dbReference type="GO" id="GO:0042597">
    <property type="term" value="C:periplasmic space"/>
    <property type="evidence" value="ECO:0007669"/>
    <property type="project" value="UniProtKB-SubCell"/>
</dbReference>
<evidence type="ECO:0000256" key="2">
    <source>
        <dbReference type="ARBA" id="ARBA00004533"/>
    </source>
</evidence>
<dbReference type="PANTHER" id="PTHR30024:SF47">
    <property type="entry name" value="TAURINE-BINDING PERIPLASMIC PROTEIN"/>
    <property type="match status" value="1"/>
</dbReference>
<name>A0A4R4Z583_9ACTN</name>